<evidence type="ECO:0000313" key="9">
    <source>
        <dbReference type="EMBL" id="MBJ3761500.1"/>
    </source>
</evidence>
<dbReference type="EMBL" id="JAEKPD010000001">
    <property type="protein sequence ID" value="MBJ3761500.1"/>
    <property type="molecule type" value="Genomic_DNA"/>
</dbReference>
<organism evidence="9 10">
    <name type="scientific">Palleronia pontilimi</name>
    <dbReference type="NCBI Taxonomy" id="1964209"/>
    <lineage>
        <taxon>Bacteria</taxon>
        <taxon>Pseudomonadati</taxon>
        <taxon>Pseudomonadota</taxon>
        <taxon>Alphaproteobacteria</taxon>
        <taxon>Rhodobacterales</taxon>
        <taxon>Roseobacteraceae</taxon>
        <taxon>Palleronia</taxon>
    </lineage>
</organism>
<comment type="function">
    <text evidence="1">NDH-1 shuttles electrons from NADH, via FMN and iron-sulfur (Fe-S) centers, to quinones in the respiratory chain. The immediate electron acceptor for the enzyme in this species is believed to be ubiquinone. Couples the redox reaction to proton translocation (for every two electrons transferred, four hydrogen ions are translocated across the cytoplasmic membrane), and thus conserves the redox energy in a proton gradient.</text>
</comment>
<evidence type="ECO:0000256" key="1">
    <source>
        <dbReference type="ARBA" id="ARBA00002378"/>
    </source>
</evidence>
<comment type="subcellular location">
    <subcellularLocation>
        <location evidence="2">Endomembrane system</location>
        <topology evidence="2">Multi-pass membrane protein</topology>
    </subcellularLocation>
    <subcellularLocation>
        <location evidence="6">Membrane</location>
        <topology evidence="6">Multi-pass membrane protein</topology>
    </subcellularLocation>
</comment>
<evidence type="ECO:0000256" key="2">
    <source>
        <dbReference type="ARBA" id="ARBA00004127"/>
    </source>
</evidence>
<feature type="domain" description="NADH:quinone oxidoreductase/Mrp antiporter transmembrane" evidence="8">
    <location>
        <begin position="17"/>
        <end position="105"/>
    </location>
</feature>
<keyword evidence="10" id="KW-1185">Reference proteome</keyword>
<proteinExistence type="predicted"/>
<accession>A0A934IDI4</accession>
<reference evidence="9" key="1">
    <citation type="submission" date="2020-12" db="EMBL/GenBank/DDBJ databases">
        <title>Bacterial taxonomy.</title>
        <authorList>
            <person name="Pan X."/>
        </authorList>
    </citation>
    <scope>NUCLEOTIDE SEQUENCE</scope>
    <source>
        <strain evidence="9">KCTC 52957</strain>
    </source>
</reference>
<evidence type="ECO:0000256" key="5">
    <source>
        <dbReference type="ARBA" id="ARBA00023136"/>
    </source>
</evidence>
<feature type="transmembrane region" description="Helical" evidence="7">
    <location>
        <begin position="12"/>
        <end position="35"/>
    </location>
</feature>
<evidence type="ECO:0000259" key="8">
    <source>
        <dbReference type="Pfam" id="PF00361"/>
    </source>
</evidence>
<dbReference type="GO" id="GO:0012505">
    <property type="term" value="C:endomembrane system"/>
    <property type="evidence" value="ECO:0007669"/>
    <property type="project" value="UniProtKB-SubCell"/>
</dbReference>
<evidence type="ECO:0000313" key="10">
    <source>
        <dbReference type="Proteomes" id="UP000642488"/>
    </source>
</evidence>
<keyword evidence="3 6" id="KW-0812">Transmembrane</keyword>
<gene>
    <name evidence="9" type="ORF">ILP92_01875</name>
</gene>
<feature type="transmembrane region" description="Helical" evidence="7">
    <location>
        <begin position="55"/>
        <end position="78"/>
    </location>
</feature>
<dbReference type="Proteomes" id="UP000642488">
    <property type="component" value="Unassembled WGS sequence"/>
</dbReference>
<name>A0A934IDI4_9RHOB</name>
<dbReference type="InterPro" id="IPR001750">
    <property type="entry name" value="ND/Mrp_TM"/>
</dbReference>
<evidence type="ECO:0000256" key="7">
    <source>
        <dbReference type="SAM" id="Phobius"/>
    </source>
</evidence>
<dbReference type="AlphaFoldDB" id="A0A934IDI4"/>
<dbReference type="PANTHER" id="PTHR22773">
    <property type="entry name" value="NADH DEHYDROGENASE"/>
    <property type="match status" value="1"/>
</dbReference>
<comment type="caution">
    <text evidence="9">The sequence shown here is derived from an EMBL/GenBank/DDBJ whole genome shotgun (WGS) entry which is preliminary data.</text>
</comment>
<evidence type="ECO:0000256" key="4">
    <source>
        <dbReference type="ARBA" id="ARBA00022989"/>
    </source>
</evidence>
<evidence type="ECO:0000256" key="3">
    <source>
        <dbReference type="ARBA" id="ARBA00022692"/>
    </source>
</evidence>
<dbReference type="GO" id="GO:0016020">
    <property type="term" value="C:membrane"/>
    <property type="evidence" value="ECO:0007669"/>
    <property type="project" value="UniProtKB-SubCell"/>
</dbReference>
<dbReference type="Pfam" id="PF00361">
    <property type="entry name" value="Proton_antipo_M"/>
    <property type="match status" value="1"/>
</dbReference>
<keyword evidence="4 7" id="KW-1133">Transmembrane helix</keyword>
<feature type="transmembrane region" description="Helical" evidence="7">
    <location>
        <begin position="90"/>
        <end position="110"/>
    </location>
</feature>
<protein>
    <recommendedName>
        <fullName evidence="8">NADH:quinone oxidoreductase/Mrp antiporter transmembrane domain-containing protein</fullName>
    </recommendedName>
</protein>
<evidence type="ECO:0000256" key="6">
    <source>
        <dbReference type="RuleBase" id="RU000320"/>
    </source>
</evidence>
<keyword evidence="5 7" id="KW-0472">Membrane</keyword>
<sequence length="164" mass="16625">MAVAVAGRVPEALPALIGFMAVCGIANVVAFAAIAKLRGRTALADFAGLFSRSPMPVLLLTVAFLSLAGLPPLAGFLCKLALFTATLKGGLGWLAIVAVANTVLSLFYYLRVIGPAVFAPAPFGPVATLGGSTTACLWLSGAALLAVSLVCSPFWASLPPTLLP</sequence>
<feature type="transmembrane region" description="Helical" evidence="7">
    <location>
        <begin position="137"/>
        <end position="158"/>
    </location>
</feature>